<dbReference type="PANTHER" id="PTHR23039:SF9">
    <property type="entry name" value="LOW QUALITY PROTEIN: NHS-LIKE PROTEIN 1"/>
    <property type="match status" value="1"/>
</dbReference>
<feature type="compositionally biased region" description="Low complexity" evidence="1">
    <location>
        <begin position="698"/>
        <end position="708"/>
    </location>
</feature>
<organism evidence="2 3">
    <name type="scientific">Phyllotreta striolata</name>
    <name type="common">Striped flea beetle</name>
    <name type="synonym">Crioceris striolata</name>
    <dbReference type="NCBI Taxonomy" id="444603"/>
    <lineage>
        <taxon>Eukaryota</taxon>
        <taxon>Metazoa</taxon>
        <taxon>Ecdysozoa</taxon>
        <taxon>Arthropoda</taxon>
        <taxon>Hexapoda</taxon>
        <taxon>Insecta</taxon>
        <taxon>Pterygota</taxon>
        <taxon>Neoptera</taxon>
        <taxon>Endopterygota</taxon>
        <taxon>Coleoptera</taxon>
        <taxon>Polyphaga</taxon>
        <taxon>Cucujiformia</taxon>
        <taxon>Chrysomeloidea</taxon>
        <taxon>Chrysomelidae</taxon>
        <taxon>Galerucinae</taxon>
        <taxon>Alticini</taxon>
        <taxon>Phyllotreta</taxon>
    </lineage>
</organism>
<dbReference type="EMBL" id="OU900107">
    <property type="protein sequence ID" value="CAH1165564.1"/>
    <property type="molecule type" value="Genomic_DNA"/>
</dbReference>
<reference evidence="2" key="1">
    <citation type="submission" date="2022-01" db="EMBL/GenBank/DDBJ databases">
        <authorList>
            <person name="King R."/>
        </authorList>
    </citation>
    <scope>NUCLEOTIDE SEQUENCE</scope>
</reference>
<dbReference type="Proteomes" id="UP001153712">
    <property type="component" value="Chromosome 14"/>
</dbReference>
<feature type="region of interest" description="Disordered" evidence="1">
    <location>
        <begin position="974"/>
        <end position="1001"/>
    </location>
</feature>
<keyword evidence="3" id="KW-1185">Reference proteome</keyword>
<gene>
    <name evidence="2" type="ORF">PHYEVI_LOCUS3818</name>
</gene>
<feature type="compositionally biased region" description="Basic and acidic residues" evidence="1">
    <location>
        <begin position="355"/>
        <end position="372"/>
    </location>
</feature>
<feature type="compositionally biased region" description="Low complexity" evidence="1">
    <location>
        <begin position="522"/>
        <end position="536"/>
    </location>
</feature>
<evidence type="ECO:0000313" key="2">
    <source>
        <dbReference type="EMBL" id="CAH1165564.1"/>
    </source>
</evidence>
<feature type="compositionally biased region" description="Low complexity" evidence="1">
    <location>
        <begin position="430"/>
        <end position="445"/>
    </location>
</feature>
<feature type="region of interest" description="Disordered" evidence="1">
    <location>
        <begin position="637"/>
        <end position="739"/>
    </location>
</feature>
<evidence type="ECO:0000256" key="1">
    <source>
        <dbReference type="SAM" id="MobiDB-lite"/>
    </source>
</evidence>
<feature type="region of interest" description="Disordered" evidence="1">
    <location>
        <begin position="260"/>
        <end position="320"/>
    </location>
</feature>
<dbReference type="Gene3D" id="1.20.5.340">
    <property type="match status" value="1"/>
</dbReference>
<feature type="region of interest" description="Disordered" evidence="1">
    <location>
        <begin position="752"/>
        <end position="822"/>
    </location>
</feature>
<feature type="compositionally biased region" description="Basic residues" evidence="1">
    <location>
        <begin position="297"/>
        <end position="310"/>
    </location>
</feature>
<feature type="region of interest" description="Disordered" evidence="1">
    <location>
        <begin position="353"/>
        <end position="379"/>
    </location>
</feature>
<dbReference type="PANTHER" id="PTHR23039">
    <property type="entry name" value="NANCE-HORAN SYNDROME PROTEIN"/>
    <property type="match status" value="1"/>
</dbReference>
<protein>
    <recommendedName>
        <fullName evidence="4">WASP family protein member</fullName>
    </recommendedName>
</protein>
<dbReference type="GO" id="GO:0030154">
    <property type="term" value="P:cell differentiation"/>
    <property type="evidence" value="ECO:0007669"/>
    <property type="project" value="TreeGrafter"/>
</dbReference>
<feature type="compositionally biased region" description="Low complexity" evidence="1">
    <location>
        <begin position="471"/>
        <end position="482"/>
    </location>
</feature>
<accession>A0A9P0DU01</accession>
<name>A0A9P0DU01_PHYSR</name>
<feature type="compositionally biased region" description="Polar residues" evidence="1">
    <location>
        <begin position="672"/>
        <end position="697"/>
    </location>
</feature>
<proteinExistence type="predicted"/>
<evidence type="ECO:0000313" key="3">
    <source>
        <dbReference type="Proteomes" id="UP001153712"/>
    </source>
</evidence>
<feature type="region of interest" description="Disordered" evidence="1">
    <location>
        <begin position="415"/>
        <end position="536"/>
    </location>
</feature>
<feature type="compositionally biased region" description="Basic and acidic residues" evidence="1">
    <location>
        <begin position="274"/>
        <end position="283"/>
    </location>
</feature>
<dbReference type="OrthoDB" id="8965057at2759"/>
<sequence length="1420" mass="156267">MPFVQRAIEPKWLSKGRLFDDDGRPKIGDFELEAVTNGTLCNALRQLGSLVRAADDIFAELGGRLEDIGRRSERLKVKIGRVEEKARSFDPKEVAVPESDIASFASLKNHYKAERPFECGLFTPDTRPSALRRLYDTAAKTPVDVMRQLDRWRRDGCRSSRFFVCTPVLGAKRRRVRNKIDIDIETSLPAALEDLRRWTSKEALGDVTVTPDCANRIASTFSEGDVIDHKLPSPEEQLQVVALKFPAEMVAVDVTGRSFDRMSSRRRSLAPETASERADRTADGVDEAAGAAEAARRRPKNRRTRGRRRNTLAGTDQKEIRDAITAGEEPSSSNAHQTDADFNDADAQIAVTRSKSSDLLRSTKKDSPETKKSHFNTLKQWGRSRYDKLMNKHQENNNNIDKMEDVNLYESITARRRRDAEKDRRTHQRNPSISSSEKSIINSPITHPLSNITVRLRDVSTQRRRKDEPHSSSGNWSASSESGRASVGSETHPKSTTSATASTASLNRPGSVNSRRRYNANTPTTSGGSVTSEGTLTPDIIHDLHEDGETSSVYSCDTEGYYTSFHLDSGLKTLKEEEATPPTPLHVTSAISSNTALSAESEYELFGKGSTSTTTSSAGTVCTTLRASDSNKSLMIIGPAVPERKSSLSGKSNESSLERDFGDRTGTVKRSPATNTNKPVVVQTNDGDISPDSGHNTSSSPIESISSPNGVRSGSDFELSESSDMEGPERSERIRAKTTIDSSRIPSMCVITPTHSDDDASDASSTRHKSIHSKPQEASIRHKTKPQEVVNSTRYKSIHSKPQEASTHHKTSLTKPQEASARHETIYTKPQEVVKEAAAVSKPPIIKASLLPLNNMLGRLKSNLASLAQKRDRSKSPNASIFDAGEYVTIADVRNNNQAPAQEDINKNLASVLAGKLREAEYVSLNELPCNTTTKADSLERRRQGARVVLDGDGKVVYSSDSLKRRKGAHTTFEPGKNVKSSTVVDGTSPVLRSPQTVRPVPNTQHQMRANVPPTEFHRPRAQLVVKAAAGAVEVVRRPAATVVAAAKSPPRGAYVNVQSRETEQTSPVMYPYSSELDTNRYIYPRRYSTLPSKKTRYFEEPTPERSVTPDITRGLSRLPAKPAPPVPVQMPDISRLNLLNADPKVSPIEPRHSGGFQSSTPTAKELKAASNLEHRLLSPRKSTMSNEELYAVIHRVKKKMNIDAPEPVEAVVEAVEVPSTRVRSPETGYIGKSPSRGDYVDFTEGFKLSPPKPKPKQTSTLDFKKLLLQKCTSTNSPKKISAVEQLKLSKQQPQGMDILDLSGSPRTFGARKFAPGSPGKAMKTRPHQWRFASPRSDVLSSPIPEAFGEEESPEGSMERRRSGGGSSPKGMPRLNVERAPYTAATQRLYAQRARYFSAPKREGDREQEKVAPPALETAF</sequence>
<feature type="region of interest" description="Disordered" evidence="1">
    <location>
        <begin position="1396"/>
        <end position="1420"/>
    </location>
</feature>
<evidence type="ECO:0008006" key="4">
    <source>
        <dbReference type="Google" id="ProtNLM"/>
    </source>
</evidence>
<feature type="compositionally biased region" description="Basic and acidic residues" evidence="1">
    <location>
        <begin position="455"/>
        <end position="470"/>
    </location>
</feature>
<feature type="region of interest" description="Disordered" evidence="1">
    <location>
        <begin position="1098"/>
        <end position="1131"/>
    </location>
</feature>
<feature type="compositionally biased region" description="Basic and acidic residues" evidence="1">
    <location>
        <begin position="1400"/>
        <end position="1410"/>
    </location>
</feature>
<feature type="region of interest" description="Disordered" evidence="1">
    <location>
        <begin position="1289"/>
        <end position="1384"/>
    </location>
</feature>
<feature type="compositionally biased region" description="Low complexity" evidence="1">
    <location>
        <begin position="495"/>
        <end position="505"/>
    </location>
</feature>